<feature type="transmembrane region" description="Helical" evidence="1">
    <location>
        <begin position="91"/>
        <end position="117"/>
    </location>
</feature>
<dbReference type="AlphaFoldDB" id="A0A8S0SJE8"/>
<evidence type="ECO:0000313" key="2">
    <source>
        <dbReference type="EMBL" id="CAA2991792.1"/>
    </source>
</evidence>
<dbReference type="Gramene" id="OE9A024559T1">
    <property type="protein sequence ID" value="OE9A024559C1"/>
    <property type="gene ID" value="OE9A024559"/>
</dbReference>
<organism evidence="2 3">
    <name type="scientific">Olea europaea subsp. europaea</name>
    <dbReference type="NCBI Taxonomy" id="158383"/>
    <lineage>
        <taxon>Eukaryota</taxon>
        <taxon>Viridiplantae</taxon>
        <taxon>Streptophyta</taxon>
        <taxon>Embryophyta</taxon>
        <taxon>Tracheophyta</taxon>
        <taxon>Spermatophyta</taxon>
        <taxon>Magnoliopsida</taxon>
        <taxon>eudicotyledons</taxon>
        <taxon>Gunneridae</taxon>
        <taxon>Pentapetalae</taxon>
        <taxon>asterids</taxon>
        <taxon>lamiids</taxon>
        <taxon>Lamiales</taxon>
        <taxon>Oleaceae</taxon>
        <taxon>Oleeae</taxon>
        <taxon>Olea</taxon>
    </lineage>
</organism>
<sequence>MEFHPYFGFLITLKETLKLLPRNGKLLFSVTLISLLLSSIFFWIFNFSSFSLMRDMLAKESLFPMTSSNSAEFASKLMGIKENFPLVLSTYIAFVLAYLIIFFFSTITAVSVSAMSYNFKILTSKELTLKFVKSCPRIFITGFYTTILVTGYTFFVISLGTPLLMSSDLAILGSAVLLEILAYIFYLYISVAWIMAIVLAVHEEIFGIQALGKSAEIVKGNRLNGFMLNIFLNLLSLGIYLGSNMIRGNTRVSGQTISGLFLVNFSCLVKILTFVIYTVFYFQCKKENGEATEFHGSNVYSKIPTTPMVNDVP</sequence>
<evidence type="ECO:0008006" key="4">
    <source>
        <dbReference type="Google" id="ProtNLM"/>
    </source>
</evidence>
<keyword evidence="1" id="KW-1133">Transmembrane helix</keyword>
<feature type="transmembrane region" description="Helical" evidence="1">
    <location>
        <begin position="26"/>
        <end position="45"/>
    </location>
</feature>
<name>A0A8S0SJE8_OLEEU</name>
<protein>
    <recommendedName>
        <fullName evidence="4">Transmembrane protein</fullName>
    </recommendedName>
</protein>
<feature type="transmembrane region" description="Helical" evidence="1">
    <location>
        <begin position="138"/>
        <end position="160"/>
    </location>
</feature>
<feature type="transmembrane region" description="Helical" evidence="1">
    <location>
        <begin position="223"/>
        <end position="241"/>
    </location>
</feature>
<feature type="transmembrane region" description="Helical" evidence="1">
    <location>
        <begin position="261"/>
        <end position="282"/>
    </location>
</feature>
<accession>A0A8S0SJE8</accession>
<dbReference type="OrthoDB" id="777403at2759"/>
<keyword evidence="1" id="KW-0812">Transmembrane</keyword>
<proteinExistence type="predicted"/>
<dbReference type="Proteomes" id="UP000594638">
    <property type="component" value="Unassembled WGS sequence"/>
</dbReference>
<dbReference type="PANTHER" id="PTHR33133">
    <property type="entry name" value="OS08G0107100 PROTEIN-RELATED"/>
    <property type="match status" value="1"/>
</dbReference>
<reference evidence="2 3" key="1">
    <citation type="submission" date="2019-12" db="EMBL/GenBank/DDBJ databases">
        <authorList>
            <person name="Alioto T."/>
            <person name="Alioto T."/>
            <person name="Gomez Garrido J."/>
        </authorList>
    </citation>
    <scope>NUCLEOTIDE SEQUENCE [LARGE SCALE GENOMIC DNA]</scope>
</reference>
<dbReference type="PANTHER" id="PTHR33133:SF1">
    <property type="entry name" value="EXPRESSED PROTEIN-RELATED"/>
    <property type="match status" value="1"/>
</dbReference>
<keyword evidence="3" id="KW-1185">Reference proteome</keyword>
<gene>
    <name evidence="2" type="ORF">OLEA9_A024559</name>
</gene>
<dbReference type="EMBL" id="CACTIH010005428">
    <property type="protein sequence ID" value="CAA2991792.1"/>
    <property type="molecule type" value="Genomic_DNA"/>
</dbReference>
<feature type="transmembrane region" description="Helical" evidence="1">
    <location>
        <begin position="180"/>
        <end position="202"/>
    </location>
</feature>
<evidence type="ECO:0000313" key="3">
    <source>
        <dbReference type="Proteomes" id="UP000594638"/>
    </source>
</evidence>
<evidence type="ECO:0000256" key="1">
    <source>
        <dbReference type="SAM" id="Phobius"/>
    </source>
</evidence>
<comment type="caution">
    <text evidence="2">The sequence shown here is derived from an EMBL/GenBank/DDBJ whole genome shotgun (WGS) entry which is preliminary data.</text>
</comment>
<keyword evidence="1" id="KW-0472">Membrane</keyword>